<dbReference type="Gene3D" id="3.30.70.1430">
    <property type="entry name" value="Multidrug efflux transporter AcrB pore domain"/>
    <property type="match status" value="2"/>
</dbReference>
<keyword evidence="10" id="KW-1185">Reference proteome</keyword>
<feature type="transmembrane region" description="Helical" evidence="8">
    <location>
        <begin position="481"/>
        <end position="504"/>
    </location>
</feature>
<accession>A0A434AYM6</accession>
<organism evidence="9 10">
    <name type="scientific">Ancylomarina longa</name>
    <dbReference type="NCBI Taxonomy" id="2487017"/>
    <lineage>
        <taxon>Bacteria</taxon>
        <taxon>Pseudomonadati</taxon>
        <taxon>Bacteroidota</taxon>
        <taxon>Bacteroidia</taxon>
        <taxon>Marinilabiliales</taxon>
        <taxon>Marinifilaceae</taxon>
        <taxon>Ancylomarina</taxon>
    </lineage>
</organism>
<keyword evidence="7 8" id="KW-0472">Membrane</keyword>
<dbReference type="SUPFAM" id="SSF82714">
    <property type="entry name" value="Multidrug efflux transporter AcrB TolC docking domain, DN and DC subdomains"/>
    <property type="match status" value="2"/>
</dbReference>
<dbReference type="Pfam" id="PF00873">
    <property type="entry name" value="ACR_tran"/>
    <property type="match status" value="1"/>
</dbReference>
<evidence type="ECO:0000256" key="8">
    <source>
        <dbReference type="SAM" id="Phobius"/>
    </source>
</evidence>
<dbReference type="GO" id="GO:0042910">
    <property type="term" value="F:xenobiotic transmembrane transporter activity"/>
    <property type="evidence" value="ECO:0007669"/>
    <property type="project" value="TreeGrafter"/>
</dbReference>
<dbReference type="PANTHER" id="PTHR32063">
    <property type="match status" value="1"/>
</dbReference>
<dbReference type="Gene3D" id="1.20.1600.10">
    <property type="entry name" value="Outer membrane efflux proteins (OEP)"/>
    <property type="match status" value="1"/>
</dbReference>
<dbReference type="Gene3D" id="1.20.1640.10">
    <property type="entry name" value="Multidrug efflux transporter AcrB transmembrane domain"/>
    <property type="match status" value="2"/>
</dbReference>
<evidence type="ECO:0000256" key="3">
    <source>
        <dbReference type="ARBA" id="ARBA00022448"/>
    </source>
</evidence>
<keyword evidence="5 8" id="KW-0812">Transmembrane</keyword>
<comment type="caution">
    <text evidence="9">The sequence shown here is derived from an EMBL/GenBank/DDBJ whole genome shotgun (WGS) entry which is preliminary data.</text>
</comment>
<dbReference type="GO" id="GO:0015562">
    <property type="term" value="F:efflux transmembrane transporter activity"/>
    <property type="evidence" value="ECO:0007669"/>
    <property type="project" value="InterPro"/>
</dbReference>
<dbReference type="PRINTS" id="PR00702">
    <property type="entry name" value="ACRIFLAVINRP"/>
</dbReference>
<dbReference type="Gene3D" id="3.30.70.1320">
    <property type="entry name" value="Multidrug efflux transporter AcrB pore domain like"/>
    <property type="match status" value="1"/>
</dbReference>
<feature type="transmembrane region" description="Helical" evidence="8">
    <location>
        <begin position="537"/>
        <end position="555"/>
    </location>
</feature>
<feature type="transmembrane region" description="Helical" evidence="8">
    <location>
        <begin position="449"/>
        <end position="469"/>
    </location>
</feature>
<feature type="transmembrane region" description="Helical" evidence="8">
    <location>
        <begin position="399"/>
        <end position="419"/>
    </location>
</feature>
<sequence length="1446" mass="160499">MINKIISFSIKNKALIWLMTIGLIIGGIYSMSKVPIDALPDITNNQVQVITVAPNLGTEDIEQFVTYQVELAVANLPDVIEIRSVSRFGLSVVTIVFEEKAGTYLPRQLVSEALAEVKEKIPKGFGEPFMAPISTGLGEIYQYTLEVDPKYDKVYDDMELRTMQEWIVKRQMAMLPGVVEVNSFGGRGKQYEVAVNPEKLRSMDLTITDIFDALEANNQNTGGAYIEKNHQANFIRGEGLMRSLEDIKNTLVSNRNGQPVFVRDVAEVRYGNFVRYGAFTKNGKGEAVGGIVMMLKGDNSNEVIKSVKERMALIEKSLPEGVSIKSFLDRSKLIKKTTSTVAENLSLGALIVIFVLVIFLGNFRGGLIVASTIPLALLFAFIMMRVFGVWANLMSLGSIDFGILVDGAIIIIEGMIYYLHKKEFIGTKLPASKRNELAFSSASKMMNSAFFGQIIILIVFVPVLALQGVEGKMFIPMAMTFGFAMLGVIILCLTYIPMMASIFLSPPKSIKKSFGEKVIGKLENGHYKLIGWALKHARIVIASALILLALGGFVSTKMGAEFIPQLDEGDFAFQAFLKPGTSLAEATKSSTRLEQIVLENFPDEIESIQSRIGVADLPVDPMPMDIADIFVILKPQGQWTKAKTKDELIDKVREKISVLPGINYEFTQPIEMRFNELLTGIREDIAIKLYGDDLNVLAAKAQEISKLIVGIDGIAGVKAEATQGLPQITIHYNRNKLARYNLKINDLNTIIETAFSGGVAGVIYEGEKVFDLVVRLDDEHRKSINDIRNLYVDLPDGNQIPIKEVADISYQPGPMQISRDNTNRRTYVGINVEGRDIKSLVNEIQQTLDAKLKLPPGYYIRYGGAFENLERASKRLSLVVPLALALIFMLVFFAVKSFKQTLMIYIAVPFAAIGGILSLYMRDMHFSISAGVGFIVLFGVAVLNGLVLVSGFNELKKEGKLGLSDIIKKGSVRRLRPIILTAVVDMLGFLPMAISTSAGAEVQRPLATVVIGGMFTSSLLTLLVLPVLYRWVESGKIKLKIPVPNKTLVVMALVIGSIGFSGSLKAQDSILTLKQVIDKAQKNYPAIQAAQMEVDRQRALKATAYDLGKTSVYTGKEEVGNNQPGVYNQIGIEQTDIDIFGIPAKNKLANARVQQAVSKQNLTGFTLVRDVSMAWYHAVYAKQQWLLYKQLDSLYANFLKAAKLRYKTQQTSKLEYLSASAKYKELQVSIKKTKSNYLATLEILNQYLMLPNSFDIDLQSTGSKLFNVPLVADSLTISPILAYYSNGISVAKSEWKTERSNFLPKINLEYKKQSIDGNSGFYGWQAGISIPMVFFSQKGKTKAGKLNYQIAGKEYEQKRLALKAGYKQQISRYLTLMEVLDYYQKEALPLVEEQITASRLAYQLGSIDYVQFIQNIETAINTKKEFLKQQAEYFQLSAQLKYLTGK</sequence>
<evidence type="ECO:0000256" key="7">
    <source>
        <dbReference type="ARBA" id="ARBA00023136"/>
    </source>
</evidence>
<feature type="transmembrane region" description="Helical" evidence="8">
    <location>
        <begin position="1048"/>
        <end position="1066"/>
    </location>
</feature>
<feature type="transmembrane region" description="Helical" evidence="8">
    <location>
        <begin position="926"/>
        <end position="953"/>
    </location>
</feature>
<feature type="transmembrane region" description="Helical" evidence="8">
    <location>
        <begin position="1006"/>
        <end position="1028"/>
    </location>
</feature>
<feature type="transmembrane region" description="Helical" evidence="8">
    <location>
        <begin position="902"/>
        <end position="920"/>
    </location>
</feature>
<evidence type="ECO:0000256" key="2">
    <source>
        <dbReference type="ARBA" id="ARBA00010942"/>
    </source>
</evidence>
<feature type="transmembrane region" description="Helical" evidence="8">
    <location>
        <begin position="375"/>
        <end position="393"/>
    </location>
</feature>
<dbReference type="InterPro" id="IPR027463">
    <property type="entry name" value="AcrB_DN_DC_subdom"/>
</dbReference>
<keyword evidence="4" id="KW-1003">Cell membrane</keyword>
<keyword evidence="3" id="KW-0813">Transport</keyword>
<dbReference type="GO" id="GO:0008324">
    <property type="term" value="F:monoatomic cation transmembrane transporter activity"/>
    <property type="evidence" value="ECO:0007669"/>
    <property type="project" value="InterPro"/>
</dbReference>
<comment type="subcellular location">
    <subcellularLocation>
        <location evidence="1">Cell membrane</location>
        <topology evidence="1">Multi-pass membrane protein</topology>
    </subcellularLocation>
</comment>
<protein>
    <submittedName>
        <fullName evidence="9">CusA/CzcA family heavy metal efflux RND transporter</fullName>
    </submittedName>
</protein>
<dbReference type="GO" id="GO:0005886">
    <property type="term" value="C:plasma membrane"/>
    <property type="evidence" value="ECO:0007669"/>
    <property type="project" value="UniProtKB-SubCell"/>
</dbReference>
<dbReference type="Gene3D" id="3.30.2090.10">
    <property type="entry name" value="Multidrug efflux transporter AcrB TolC docking domain, DN and DC subdomains"/>
    <property type="match status" value="2"/>
</dbReference>
<dbReference type="Proteomes" id="UP000282985">
    <property type="component" value="Unassembled WGS sequence"/>
</dbReference>
<feature type="transmembrane region" description="Helical" evidence="8">
    <location>
        <begin position="345"/>
        <end position="363"/>
    </location>
</feature>
<dbReference type="Gene3D" id="3.30.70.1440">
    <property type="entry name" value="Multidrug efflux transporter AcrB pore domain"/>
    <property type="match status" value="1"/>
</dbReference>
<name>A0A434AYM6_9BACT</name>
<evidence type="ECO:0000256" key="1">
    <source>
        <dbReference type="ARBA" id="ARBA00004651"/>
    </source>
</evidence>
<evidence type="ECO:0000256" key="6">
    <source>
        <dbReference type="ARBA" id="ARBA00022989"/>
    </source>
</evidence>
<evidence type="ECO:0000256" key="5">
    <source>
        <dbReference type="ARBA" id="ARBA00022692"/>
    </source>
</evidence>
<gene>
    <name evidence="9" type="ORF">DLK05_02890</name>
</gene>
<feature type="transmembrane region" description="Helical" evidence="8">
    <location>
        <begin position="974"/>
        <end position="994"/>
    </location>
</feature>
<feature type="transmembrane region" description="Helical" evidence="8">
    <location>
        <begin position="14"/>
        <end position="32"/>
    </location>
</feature>
<dbReference type="InterPro" id="IPR004763">
    <property type="entry name" value="CusA-like"/>
</dbReference>
<evidence type="ECO:0000313" key="9">
    <source>
        <dbReference type="EMBL" id="RUT79650.1"/>
    </source>
</evidence>
<comment type="similarity">
    <text evidence="2">Belongs to the resistance-nodulation-cell division (RND) (TC 2.A.6) family.</text>
</comment>
<dbReference type="SUPFAM" id="SSF82693">
    <property type="entry name" value="Multidrug efflux transporter AcrB pore domain, PN1, PN2, PC1 and PC2 subdomains"/>
    <property type="match status" value="3"/>
</dbReference>
<dbReference type="SUPFAM" id="SSF82866">
    <property type="entry name" value="Multidrug efflux transporter AcrB transmembrane domain"/>
    <property type="match status" value="2"/>
</dbReference>
<evidence type="ECO:0000256" key="4">
    <source>
        <dbReference type="ARBA" id="ARBA00022475"/>
    </source>
</evidence>
<dbReference type="RefSeq" id="WP_127342472.1">
    <property type="nucleotide sequence ID" value="NZ_RJJX01000002.1"/>
</dbReference>
<dbReference type="InterPro" id="IPR001036">
    <property type="entry name" value="Acrflvin-R"/>
</dbReference>
<dbReference type="EMBL" id="RJJX01000002">
    <property type="protein sequence ID" value="RUT79650.1"/>
    <property type="molecule type" value="Genomic_DNA"/>
</dbReference>
<keyword evidence="6 8" id="KW-1133">Transmembrane helix</keyword>
<evidence type="ECO:0000313" key="10">
    <source>
        <dbReference type="Proteomes" id="UP000282985"/>
    </source>
</evidence>
<dbReference type="NCBIfam" id="TIGR00914">
    <property type="entry name" value="2A0601"/>
    <property type="match status" value="1"/>
</dbReference>
<dbReference type="OrthoDB" id="9758757at2"/>
<dbReference type="PANTHER" id="PTHR32063:SF24">
    <property type="entry name" value="CATION EFFLUX SYSTEM (ACRB_ACRD_ACRF FAMILY)"/>
    <property type="match status" value="1"/>
</dbReference>
<reference evidence="9 10" key="1">
    <citation type="submission" date="2018-11" db="EMBL/GenBank/DDBJ databases">
        <title>Parancylomarina longa gen. nov., sp. nov., isolated from sediments of southern Okinawa.</title>
        <authorList>
            <person name="Fu T."/>
        </authorList>
    </citation>
    <scope>NUCLEOTIDE SEQUENCE [LARGE SCALE GENOMIC DNA]</scope>
    <source>
        <strain evidence="9 10">T3-2 S1-C</strain>
    </source>
</reference>
<feature type="transmembrane region" description="Helical" evidence="8">
    <location>
        <begin position="876"/>
        <end position="895"/>
    </location>
</feature>
<proteinExistence type="inferred from homology"/>
<dbReference type="SUPFAM" id="SSF56954">
    <property type="entry name" value="Outer membrane efflux proteins (OEP)"/>
    <property type="match status" value="1"/>
</dbReference>